<evidence type="ECO:0000256" key="3">
    <source>
        <dbReference type="ARBA" id="ARBA00022840"/>
    </source>
</evidence>
<comment type="caution">
    <text evidence="6">The sequence shown here is derived from an EMBL/GenBank/DDBJ whole genome shotgun (WGS) entry which is preliminary data.</text>
</comment>
<dbReference type="InterPro" id="IPR013126">
    <property type="entry name" value="Hsp_70_fam"/>
</dbReference>
<dbReference type="Gene3D" id="3.90.640.10">
    <property type="entry name" value="Actin, Chain A, domain 4"/>
    <property type="match status" value="1"/>
</dbReference>
<gene>
    <name evidence="6" type="ORF">A2527_02490</name>
</gene>
<dbReference type="InterPro" id="IPR029048">
    <property type="entry name" value="HSP70_C_sf"/>
</dbReference>
<protein>
    <recommendedName>
        <fullName evidence="8">Molecular chaperone DnaK</fullName>
    </recommendedName>
</protein>
<evidence type="ECO:0000256" key="4">
    <source>
        <dbReference type="ARBA" id="ARBA00023186"/>
    </source>
</evidence>
<dbReference type="STRING" id="1817772.A2527_02490"/>
<dbReference type="EMBL" id="MFNE01000006">
    <property type="protein sequence ID" value="OGG96945.1"/>
    <property type="molecule type" value="Genomic_DNA"/>
</dbReference>
<evidence type="ECO:0000256" key="2">
    <source>
        <dbReference type="ARBA" id="ARBA00022741"/>
    </source>
</evidence>
<dbReference type="PROSITE" id="PS00297">
    <property type="entry name" value="HSP70_1"/>
    <property type="match status" value="1"/>
</dbReference>
<dbReference type="SUPFAM" id="SSF100934">
    <property type="entry name" value="Heat shock protein 70kD (HSP70), C-terminal subdomain"/>
    <property type="match status" value="1"/>
</dbReference>
<accession>A0A1F6GFS0</accession>
<dbReference type="FunFam" id="3.90.640.10:FF:000003">
    <property type="entry name" value="Molecular chaperone DnaK"/>
    <property type="match status" value="1"/>
</dbReference>
<dbReference type="PRINTS" id="PR00301">
    <property type="entry name" value="HEATSHOCK70"/>
</dbReference>
<keyword evidence="3 5" id="KW-0067">ATP-binding</keyword>
<reference evidence="6 7" key="1">
    <citation type="journal article" date="2016" name="Nat. Commun.">
        <title>Thousands of microbial genomes shed light on interconnected biogeochemical processes in an aquifer system.</title>
        <authorList>
            <person name="Anantharaman K."/>
            <person name="Brown C.T."/>
            <person name="Hug L.A."/>
            <person name="Sharon I."/>
            <person name="Castelle C.J."/>
            <person name="Probst A.J."/>
            <person name="Thomas B.C."/>
            <person name="Singh A."/>
            <person name="Wilkins M.J."/>
            <person name="Karaoz U."/>
            <person name="Brodie E.L."/>
            <person name="Williams K.H."/>
            <person name="Hubbard S.S."/>
            <person name="Banfield J.F."/>
        </authorList>
    </citation>
    <scope>NUCLEOTIDE SEQUENCE [LARGE SCALE GENOMIC DNA]</scope>
</reference>
<dbReference type="AlphaFoldDB" id="A0A1F6GFS0"/>
<evidence type="ECO:0000313" key="6">
    <source>
        <dbReference type="EMBL" id="OGG96945.1"/>
    </source>
</evidence>
<organism evidence="6 7">
    <name type="scientific">Candidatus Lambdaproteobacteria bacterium RIFOXYD2_FULL_50_16</name>
    <dbReference type="NCBI Taxonomy" id="1817772"/>
    <lineage>
        <taxon>Bacteria</taxon>
        <taxon>Pseudomonadati</taxon>
        <taxon>Pseudomonadota</taxon>
        <taxon>Candidatus Lambdaproteobacteria</taxon>
    </lineage>
</organism>
<evidence type="ECO:0000256" key="5">
    <source>
        <dbReference type="RuleBase" id="RU003322"/>
    </source>
</evidence>
<name>A0A1F6GFS0_9PROT</name>
<evidence type="ECO:0000313" key="7">
    <source>
        <dbReference type="Proteomes" id="UP000178449"/>
    </source>
</evidence>
<dbReference type="SUPFAM" id="SSF53067">
    <property type="entry name" value="Actin-like ATPase domain"/>
    <property type="match status" value="2"/>
</dbReference>
<dbReference type="PROSITE" id="PS00329">
    <property type="entry name" value="HSP70_2"/>
    <property type="match status" value="1"/>
</dbReference>
<dbReference type="InterPro" id="IPR043129">
    <property type="entry name" value="ATPase_NBD"/>
</dbReference>
<dbReference type="SUPFAM" id="SSF100920">
    <property type="entry name" value="Heat shock protein 70kD (HSP70), peptide-binding domain"/>
    <property type="match status" value="1"/>
</dbReference>
<dbReference type="Proteomes" id="UP000178449">
    <property type="component" value="Unassembled WGS sequence"/>
</dbReference>
<dbReference type="Gene3D" id="3.30.420.40">
    <property type="match status" value="2"/>
</dbReference>
<sequence length="602" mass="66029">MSELILGIDLGTTNSMAAWVGPQGPEVVESEQITSHVPSVVSFGQRGRLVGQAALAARLEQPKHTFYSFKRFMGRGPKDISEDLSRLPFEVRSGDRDNLLLWAEDRGYSPEEMSSLILVEIKTRAEAILGQPVKKAVITVPAYFDDGQRQATRDAAELAGLEAVRILNEPTAAAIAYGLGEKQKGKVVVYDFGGGTFDVSVLELKEKIFKVLSTQGDTRLGGDDLDQLVAEQIAKEFLRGLELDPHSRQYLKKVAEEIKINLTSQTHTKTHIHLPAIGVDQELVYTREQFDQAIAPLVTRTLGHIAQALDQANLTPEEIDDVVLVGGSTRIPLVRHQVEQYFNKPPHIRLNPDQVVSLGAAIQGHLLAGGRRDFLLMDIIPLSLGIETLGGTFSKLVLKNASIPAKATEVFSTSIDNQTGIDLNLFQGEREFVKDCRNLGRFKLAGIPPMPAGLPKVEVTFFVDNNGLLTVTAEELRSHVKAQIDIVPTHGLKRAEVSRMIKESYEKALDDFSMRNLVEFRAKAEAIEAGLVKVWEQAPKYLSPAEIKAIEEHRQALLKIAQGDDPLALKAAIDQMGHLTREFADAIMGDAAKSALIKPGKG</sequence>
<proteinExistence type="inferred from homology"/>
<dbReference type="Pfam" id="PF00012">
    <property type="entry name" value="HSP70"/>
    <property type="match status" value="1"/>
</dbReference>
<evidence type="ECO:0000256" key="1">
    <source>
        <dbReference type="ARBA" id="ARBA00007381"/>
    </source>
</evidence>
<dbReference type="NCBIfam" id="NF003520">
    <property type="entry name" value="PRK05183.1"/>
    <property type="match status" value="1"/>
</dbReference>
<dbReference type="InterPro" id="IPR029047">
    <property type="entry name" value="HSP70_peptide-bd_sf"/>
</dbReference>
<dbReference type="InterPro" id="IPR018181">
    <property type="entry name" value="Heat_shock_70_CS"/>
</dbReference>
<evidence type="ECO:0008006" key="8">
    <source>
        <dbReference type="Google" id="ProtNLM"/>
    </source>
</evidence>
<keyword evidence="4" id="KW-0143">Chaperone</keyword>
<dbReference type="Gene3D" id="1.20.1270.10">
    <property type="match status" value="1"/>
</dbReference>
<keyword evidence="2 5" id="KW-0547">Nucleotide-binding</keyword>
<comment type="similarity">
    <text evidence="1 5">Belongs to the heat shock protein 70 family.</text>
</comment>
<dbReference type="GO" id="GO:0005524">
    <property type="term" value="F:ATP binding"/>
    <property type="evidence" value="ECO:0007669"/>
    <property type="project" value="UniProtKB-KW"/>
</dbReference>
<dbReference type="GO" id="GO:0140662">
    <property type="term" value="F:ATP-dependent protein folding chaperone"/>
    <property type="evidence" value="ECO:0007669"/>
    <property type="project" value="InterPro"/>
</dbReference>
<dbReference type="PANTHER" id="PTHR19375">
    <property type="entry name" value="HEAT SHOCK PROTEIN 70KDA"/>
    <property type="match status" value="1"/>
</dbReference>
<dbReference type="Gene3D" id="2.60.34.10">
    <property type="entry name" value="Substrate Binding Domain Of DNAk, Chain A, domain 1"/>
    <property type="match status" value="1"/>
</dbReference>